<dbReference type="AlphaFoldDB" id="A0AB39BYA8"/>
<accession>A0AB39BYA8</accession>
<dbReference type="Pfam" id="PF10764">
    <property type="entry name" value="Gin"/>
    <property type="match status" value="1"/>
</dbReference>
<dbReference type="RefSeq" id="WP_368506032.1">
    <property type="nucleotide sequence ID" value="NZ_CP162551.1"/>
</dbReference>
<protein>
    <submittedName>
        <fullName evidence="1">Sigma factor G inhibitor Gin</fullName>
    </submittedName>
</protein>
<gene>
    <name evidence="1" type="ORF">AB3N04_11285</name>
</gene>
<organism evidence="1">
    <name type="scientific">Alkalihalophilus sp. As8PL</name>
    <dbReference type="NCBI Taxonomy" id="3237103"/>
    <lineage>
        <taxon>Bacteria</taxon>
        <taxon>Bacillati</taxon>
        <taxon>Bacillota</taxon>
        <taxon>Bacilli</taxon>
        <taxon>Bacillales</taxon>
        <taxon>Bacillaceae</taxon>
        <taxon>Alkalihalophilus</taxon>
    </lineage>
</organism>
<reference evidence="1" key="1">
    <citation type="submission" date="2024-07" db="EMBL/GenBank/DDBJ databases">
        <title>Identification and characteristics of an arsenic-resistant bacterial isolate, which belongs to a novel species.</title>
        <authorList>
            <person name="Juszczyk A."/>
            <person name="Kowalczyk A."/>
            <person name="Was K."/>
            <person name="Kosowicz W."/>
            <person name="Budzyn A."/>
            <person name="Latowski D."/>
        </authorList>
    </citation>
    <scope>NUCLEOTIDE SEQUENCE</scope>
    <source>
        <strain evidence="1">As8PL</strain>
    </source>
</reference>
<dbReference type="InterPro" id="IPR019700">
    <property type="entry name" value="Sigma-G_inhibitor_Gin"/>
</dbReference>
<evidence type="ECO:0000313" key="1">
    <source>
        <dbReference type="EMBL" id="XDI38824.1"/>
    </source>
</evidence>
<name>A0AB39BYA8_9BACI</name>
<sequence>MKLEVMRMKQTRVIHVRLGEKCMCCNQVGNEGLHVFKSFICHLCEKEIVGVECEQEHYQHYISNLRDILPSEKHR</sequence>
<dbReference type="EMBL" id="CP162551">
    <property type="protein sequence ID" value="XDI38824.1"/>
    <property type="molecule type" value="Genomic_DNA"/>
</dbReference>
<proteinExistence type="predicted"/>